<sequence>MEINYIKIAETFAIILIYFLLRNFTNRVIERTKNEKLIQPVRSLIVKRAIGLFLLIVSLIIISLIWGVDENELFVFVGSALTVVGVALFAQWSILSNITASIIIFFNHHVKLGDEVRILEGKDYVIEGKVKDLGLFFISLETKEGEEITIPNNVFISKSIQSKSTPQ</sequence>
<comment type="caution">
    <text evidence="7">The sequence shown here is derived from an EMBL/GenBank/DDBJ whole genome shotgun (WGS) entry which is preliminary data.</text>
</comment>
<feature type="transmembrane region" description="Helical" evidence="5">
    <location>
        <begin position="45"/>
        <end position="67"/>
    </location>
</feature>
<protein>
    <submittedName>
        <fullName evidence="7">Mechanosensitive ion channel</fullName>
    </submittedName>
</protein>
<dbReference type="InterPro" id="IPR045275">
    <property type="entry name" value="MscS_archaea/bacteria_type"/>
</dbReference>
<dbReference type="Gene3D" id="1.10.287.1260">
    <property type="match status" value="1"/>
</dbReference>
<evidence type="ECO:0000256" key="1">
    <source>
        <dbReference type="ARBA" id="ARBA00004370"/>
    </source>
</evidence>
<organism evidence="7 8">
    <name type="scientific">Algoriphagus sediminis</name>
    <dbReference type="NCBI Taxonomy" id="3057113"/>
    <lineage>
        <taxon>Bacteria</taxon>
        <taxon>Pseudomonadati</taxon>
        <taxon>Bacteroidota</taxon>
        <taxon>Cytophagia</taxon>
        <taxon>Cytophagales</taxon>
        <taxon>Cyclobacteriaceae</taxon>
        <taxon>Algoriphagus</taxon>
    </lineage>
</organism>
<evidence type="ECO:0000259" key="6">
    <source>
        <dbReference type="Pfam" id="PF00924"/>
    </source>
</evidence>
<feature type="transmembrane region" description="Helical" evidence="5">
    <location>
        <begin position="73"/>
        <end position="95"/>
    </location>
</feature>
<dbReference type="Proteomes" id="UP001171916">
    <property type="component" value="Unassembled WGS sequence"/>
</dbReference>
<evidence type="ECO:0000256" key="4">
    <source>
        <dbReference type="ARBA" id="ARBA00023136"/>
    </source>
</evidence>
<accession>A0ABT7YFP9</accession>
<dbReference type="RefSeq" id="WP_290001619.1">
    <property type="nucleotide sequence ID" value="NZ_JAUEPH010000006.1"/>
</dbReference>
<feature type="domain" description="Mechanosensitive ion channel MscS" evidence="6">
    <location>
        <begin position="94"/>
        <end position="160"/>
    </location>
</feature>
<dbReference type="InterPro" id="IPR023408">
    <property type="entry name" value="MscS_beta-dom_sf"/>
</dbReference>
<dbReference type="PANTHER" id="PTHR30221:SF8">
    <property type="entry name" value="SMALL-CONDUCTANCE MECHANOSENSITIVE CHANNEL"/>
    <property type="match status" value="1"/>
</dbReference>
<comment type="subcellular location">
    <subcellularLocation>
        <location evidence="1">Membrane</location>
    </subcellularLocation>
</comment>
<evidence type="ECO:0000313" key="8">
    <source>
        <dbReference type="Proteomes" id="UP001171916"/>
    </source>
</evidence>
<evidence type="ECO:0000256" key="2">
    <source>
        <dbReference type="ARBA" id="ARBA00022692"/>
    </source>
</evidence>
<proteinExistence type="predicted"/>
<gene>
    <name evidence="7" type="ORF">QVH07_14370</name>
</gene>
<dbReference type="InterPro" id="IPR006685">
    <property type="entry name" value="MscS_channel_2nd"/>
</dbReference>
<evidence type="ECO:0000313" key="7">
    <source>
        <dbReference type="EMBL" id="MDN3205345.1"/>
    </source>
</evidence>
<keyword evidence="3 5" id="KW-1133">Transmembrane helix</keyword>
<keyword evidence="4 5" id="KW-0472">Membrane</keyword>
<feature type="transmembrane region" description="Helical" evidence="5">
    <location>
        <begin position="6"/>
        <end position="24"/>
    </location>
</feature>
<dbReference type="Gene3D" id="2.30.30.60">
    <property type="match status" value="1"/>
</dbReference>
<dbReference type="SUPFAM" id="SSF50182">
    <property type="entry name" value="Sm-like ribonucleoproteins"/>
    <property type="match status" value="1"/>
</dbReference>
<dbReference type="Pfam" id="PF00924">
    <property type="entry name" value="MS_channel_2nd"/>
    <property type="match status" value="1"/>
</dbReference>
<dbReference type="PANTHER" id="PTHR30221">
    <property type="entry name" value="SMALL-CONDUCTANCE MECHANOSENSITIVE CHANNEL"/>
    <property type="match status" value="1"/>
</dbReference>
<keyword evidence="8" id="KW-1185">Reference proteome</keyword>
<name>A0ABT7YFP9_9BACT</name>
<evidence type="ECO:0000256" key="5">
    <source>
        <dbReference type="SAM" id="Phobius"/>
    </source>
</evidence>
<dbReference type="EMBL" id="JAUEPH010000006">
    <property type="protein sequence ID" value="MDN3205345.1"/>
    <property type="molecule type" value="Genomic_DNA"/>
</dbReference>
<reference evidence="7" key="1">
    <citation type="submission" date="2023-06" db="EMBL/GenBank/DDBJ databases">
        <title>Robiginitalea aurantiacus sp. nov. and Algoriphagus sediminis sp. nov., isolated from coastal sediment.</title>
        <authorList>
            <person name="Zhou Z.Y."/>
            <person name="An J."/>
            <person name="Jia Y.W."/>
            <person name="Du Z.J."/>
        </authorList>
    </citation>
    <scope>NUCLEOTIDE SEQUENCE</scope>
    <source>
        <strain evidence="7">C2-7</strain>
    </source>
</reference>
<evidence type="ECO:0000256" key="3">
    <source>
        <dbReference type="ARBA" id="ARBA00022989"/>
    </source>
</evidence>
<dbReference type="InterPro" id="IPR010920">
    <property type="entry name" value="LSM_dom_sf"/>
</dbReference>
<keyword evidence="2 5" id="KW-0812">Transmembrane</keyword>